<dbReference type="InterPro" id="IPR023187">
    <property type="entry name" value="Tscrpt_reg_MarR-type_CS"/>
</dbReference>
<keyword evidence="2" id="KW-0238">DNA-binding</keyword>
<dbReference type="SUPFAM" id="SSF55729">
    <property type="entry name" value="Acyl-CoA N-acyltransferases (Nat)"/>
    <property type="match status" value="1"/>
</dbReference>
<dbReference type="GO" id="GO:0016747">
    <property type="term" value="F:acyltransferase activity, transferring groups other than amino-acyl groups"/>
    <property type="evidence" value="ECO:0007669"/>
    <property type="project" value="InterPro"/>
</dbReference>
<dbReference type="InterPro" id="IPR039422">
    <property type="entry name" value="MarR/SlyA-like"/>
</dbReference>
<dbReference type="Proteomes" id="UP000501568">
    <property type="component" value="Chromosome"/>
</dbReference>
<dbReference type="GO" id="GO:0006950">
    <property type="term" value="P:response to stress"/>
    <property type="evidence" value="ECO:0007669"/>
    <property type="project" value="TreeGrafter"/>
</dbReference>
<dbReference type="PANTHER" id="PTHR33164">
    <property type="entry name" value="TRANSCRIPTIONAL REGULATOR, MARR FAMILY"/>
    <property type="match status" value="1"/>
</dbReference>
<name>A0A6G6Y983_9SPHN</name>
<dbReference type="Gene3D" id="3.40.630.30">
    <property type="match status" value="1"/>
</dbReference>
<dbReference type="GO" id="GO:0003700">
    <property type="term" value="F:DNA-binding transcription factor activity"/>
    <property type="evidence" value="ECO:0007669"/>
    <property type="project" value="InterPro"/>
</dbReference>
<dbReference type="PROSITE" id="PS51186">
    <property type="entry name" value="GNAT"/>
    <property type="match status" value="1"/>
</dbReference>
<keyword evidence="3" id="KW-0804">Transcription</keyword>
<dbReference type="InterPro" id="IPR000835">
    <property type="entry name" value="HTH_MarR-typ"/>
</dbReference>
<dbReference type="InterPro" id="IPR036388">
    <property type="entry name" value="WH-like_DNA-bd_sf"/>
</dbReference>
<dbReference type="PANTHER" id="PTHR33164:SF57">
    <property type="entry name" value="MARR-FAMILY TRANSCRIPTIONAL REGULATOR"/>
    <property type="match status" value="1"/>
</dbReference>
<sequence length="316" mass="35379">MDYIAERGWLFLGSRMKRLAERMQADVLTIASDAGIAVQPSQYPVLGLLDRHGDQVMGEIVRRLGISQPAVTRIVNKLAEMELVSVARSDSDRRQKLVSLTQRGREVMAVSRREVWPRVEAAVVALCGDLQGSLLDQIGAIETTLAERPLHAHRPPEPPPGLRIRRFEDALAHEFTAINTEWIEDMYAMEEVERRMLAAPRASYVEGGGSILFVEAPDLGIIGTCALRQTRPGWFELTKMGVRSSARGRKAGEFLLKAAIEEAHALDAETLYLLTNRKSQAAIHLYEKHGFVHDDAIMEEFGRTYERCNVAMRYVG</sequence>
<dbReference type="PROSITE" id="PS01117">
    <property type="entry name" value="HTH_MARR_1"/>
    <property type="match status" value="1"/>
</dbReference>
<keyword evidence="7" id="KW-1185">Reference proteome</keyword>
<dbReference type="RefSeq" id="WP_165328397.1">
    <property type="nucleotide sequence ID" value="NZ_CP049109.1"/>
</dbReference>
<keyword evidence="1" id="KW-0805">Transcription regulation</keyword>
<organism evidence="6 7">
    <name type="scientific">Stakelama tenebrarum</name>
    <dbReference type="NCBI Taxonomy" id="2711215"/>
    <lineage>
        <taxon>Bacteria</taxon>
        <taxon>Pseudomonadati</taxon>
        <taxon>Pseudomonadota</taxon>
        <taxon>Alphaproteobacteria</taxon>
        <taxon>Sphingomonadales</taxon>
        <taxon>Sphingomonadaceae</taxon>
        <taxon>Stakelama</taxon>
    </lineage>
</organism>
<dbReference type="GO" id="GO:0003677">
    <property type="term" value="F:DNA binding"/>
    <property type="evidence" value="ECO:0007669"/>
    <property type="project" value="UniProtKB-KW"/>
</dbReference>
<dbReference type="InterPro" id="IPR011991">
    <property type="entry name" value="ArsR-like_HTH"/>
</dbReference>
<evidence type="ECO:0000256" key="1">
    <source>
        <dbReference type="ARBA" id="ARBA00023015"/>
    </source>
</evidence>
<dbReference type="CDD" id="cd04301">
    <property type="entry name" value="NAT_SF"/>
    <property type="match status" value="1"/>
</dbReference>
<dbReference type="InterPro" id="IPR036390">
    <property type="entry name" value="WH_DNA-bd_sf"/>
</dbReference>
<dbReference type="Gene3D" id="1.10.10.10">
    <property type="entry name" value="Winged helix-like DNA-binding domain superfamily/Winged helix DNA-binding domain"/>
    <property type="match status" value="1"/>
</dbReference>
<dbReference type="SUPFAM" id="SSF46785">
    <property type="entry name" value="Winged helix' DNA-binding domain"/>
    <property type="match status" value="1"/>
</dbReference>
<dbReference type="EMBL" id="CP049109">
    <property type="protein sequence ID" value="QIG81470.1"/>
    <property type="molecule type" value="Genomic_DNA"/>
</dbReference>
<dbReference type="KEGG" id="spzr:G5C33_17890"/>
<proteinExistence type="predicted"/>
<reference evidence="6 7" key="1">
    <citation type="submission" date="2020-02" db="EMBL/GenBank/DDBJ databases">
        <authorList>
            <person name="Zheng R.K."/>
            <person name="Sun C.M."/>
        </authorList>
    </citation>
    <scope>NUCLEOTIDE SEQUENCE [LARGE SCALE GENOMIC DNA]</scope>
    <source>
        <strain evidence="7">zrk23</strain>
    </source>
</reference>
<gene>
    <name evidence="6" type="ORF">G5C33_17890</name>
</gene>
<accession>A0A6G6Y983</accession>
<evidence type="ECO:0000313" key="7">
    <source>
        <dbReference type="Proteomes" id="UP000501568"/>
    </source>
</evidence>
<dbReference type="CDD" id="cd00090">
    <property type="entry name" value="HTH_ARSR"/>
    <property type="match status" value="1"/>
</dbReference>
<keyword evidence="6" id="KW-0808">Transferase</keyword>
<dbReference type="SMART" id="SM00347">
    <property type="entry name" value="HTH_MARR"/>
    <property type="match status" value="1"/>
</dbReference>
<feature type="domain" description="N-acetyltransferase" evidence="5">
    <location>
        <begin position="162"/>
        <end position="311"/>
    </location>
</feature>
<protein>
    <submittedName>
        <fullName evidence="6">GNAT family N-acetyltransferase</fullName>
    </submittedName>
</protein>
<feature type="domain" description="HTH marR-type" evidence="4">
    <location>
        <begin position="9"/>
        <end position="143"/>
    </location>
</feature>
<dbReference type="Pfam" id="PF12802">
    <property type="entry name" value="MarR_2"/>
    <property type="match status" value="1"/>
</dbReference>
<evidence type="ECO:0000256" key="2">
    <source>
        <dbReference type="ARBA" id="ARBA00023125"/>
    </source>
</evidence>
<dbReference type="InterPro" id="IPR000182">
    <property type="entry name" value="GNAT_dom"/>
</dbReference>
<evidence type="ECO:0000256" key="3">
    <source>
        <dbReference type="ARBA" id="ARBA00023163"/>
    </source>
</evidence>
<dbReference type="AlphaFoldDB" id="A0A6G6Y983"/>
<dbReference type="Pfam" id="PF00583">
    <property type="entry name" value="Acetyltransf_1"/>
    <property type="match status" value="1"/>
</dbReference>
<evidence type="ECO:0000313" key="6">
    <source>
        <dbReference type="EMBL" id="QIG81470.1"/>
    </source>
</evidence>
<dbReference type="PROSITE" id="PS50995">
    <property type="entry name" value="HTH_MARR_2"/>
    <property type="match status" value="1"/>
</dbReference>
<evidence type="ECO:0000259" key="5">
    <source>
        <dbReference type="PROSITE" id="PS51186"/>
    </source>
</evidence>
<evidence type="ECO:0000259" key="4">
    <source>
        <dbReference type="PROSITE" id="PS50995"/>
    </source>
</evidence>
<dbReference type="InterPro" id="IPR016181">
    <property type="entry name" value="Acyl_CoA_acyltransferase"/>
</dbReference>